<evidence type="ECO:0000259" key="2">
    <source>
        <dbReference type="Pfam" id="PF09851"/>
    </source>
</evidence>
<proteinExistence type="predicted"/>
<reference evidence="3 4" key="1">
    <citation type="journal article" date="2015" name="Genome Announc.">
        <title>Genome Sequence of 'Candidatus Thioglobus singularis' Strain PS1, a Mixotroph from the SUP05 Clade of Marine Gammaproteobacteria.</title>
        <authorList>
            <person name="Marshall K.T."/>
            <person name="Morris R.M."/>
        </authorList>
    </citation>
    <scope>NUCLEOTIDE SEQUENCE [LARGE SCALE GENOMIC DNA]</scope>
    <source>
        <strain evidence="3 4">PS1</strain>
    </source>
</reference>
<accession>A0A0M5KTC5</accession>
<dbReference type="Proteomes" id="UP000068905">
    <property type="component" value="Chromosome"/>
</dbReference>
<evidence type="ECO:0000256" key="1">
    <source>
        <dbReference type="SAM" id="SignalP"/>
    </source>
</evidence>
<keyword evidence="1" id="KW-0732">Signal</keyword>
<dbReference type="RefSeq" id="WP_053819932.1">
    <property type="nucleotide sequence ID" value="NZ_CP006911.1"/>
</dbReference>
<dbReference type="Gene3D" id="2.10.25.10">
    <property type="entry name" value="Laminin"/>
    <property type="match status" value="4"/>
</dbReference>
<organism evidence="3 4">
    <name type="scientific">Candidatus Pseudothioglobus singularis PS1</name>
    <dbReference type="NCBI Taxonomy" id="1125411"/>
    <lineage>
        <taxon>Bacteria</taxon>
        <taxon>Pseudomonadati</taxon>
        <taxon>Pseudomonadota</taxon>
        <taxon>Gammaproteobacteria</taxon>
        <taxon>Candidatus Pseudothioglobaceae</taxon>
        <taxon>Candidatus Pseudothioglobus</taxon>
    </lineage>
</organism>
<gene>
    <name evidence="3" type="ORF">W908_03420</name>
</gene>
<feature type="signal peptide" evidence="1">
    <location>
        <begin position="1"/>
        <end position="19"/>
    </location>
</feature>
<dbReference type="InterPro" id="IPR009030">
    <property type="entry name" value="Growth_fac_rcpt_cys_sf"/>
</dbReference>
<dbReference type="OrthoDB" id="7617860at2"/>
<dbReference type="InterPro" id="IPR018649">
    <property type="entry name" value="SHOCT"/>
</dbReference>
<name>A0A0M5KTC5_9GAMM</name>
<dbReference type="AlphaFoldDB" id="A0A0M5KTC5"/>
<protein>
    <recommendedName>
        <fullName evidence="2">SHOCT domain-containing protein</fullName>
    </recommendedName>
</protein>
<dbReference type="Pfam" id="PF09851">
    <property type="entry name" value="SHOCT"/>
    <property type="match status" value="1"/>
</dbReference>
<dbReference type="EMBL" id="CP006911">
    <property type="protein sequence ID" value="ALE02666.1"/>
    <property type="molecule type" value="Genomic_DNA"/>
</dbReference>
<evidence type="ECO:0000313" key="3">
    <source>
        <dbReference type="EMBL" id="ALE02666.1"/>
    </source>
</evidence>
<evidence type="ECO:0000313" key="4">
    <source>
        <dbReference type="Proteomes" id="UP000068905"/>
    </source>
</evidence>
<sequence length="277" mass="30974">MKKILLLLFSLLLSFNSYAEVPKIISGKTVEDICKIADCDESLDIYYRQFYLSKPVNKVFVIDVLNNGKAIGGSYMGWSYPSWLLAKQDILAKCKKEFGSSNCQVLFVNNKIADIELYKKLTTISIPINAYKSGNSWKCKSGYKKSRDRCIKETVIPTNAHSSGSSWACNTGYKKVGSKCNKIYIPKNASLSGSSWKCNYGYTKIGTSCQVVPANATATSSGWKCNTGFTKDGNSCNIVEESMDYIEELKKIKELLDSGIINEEEFKKMKQKVIDNM</sequence>
<dbReference type="STRING" id="1125411.W908_03420"/>
<dbReference type="SUPFAM" id="SSF57184">
    <property type="entry name" value="Growth factor receptor domain"/>
    <property type="match status" value="1"/>
</dbReference>
<dbReference type="KEGG" id="tsn:W908_03420"/>
<feature type="domain" description="SHOCT" evidence="2">
    <location>
        <begin position="247"/>
        <end position="273"/>
    </location>
</feature>
<keyword evidence="4" id="KW-1185">Reference proteome</keyword>
<feature type="chain" id="PRO_5005804561" description="SHOCT domain-containing protein" evidence="1">
    <location>
        <begin position="20"/>
        <end position="277"/>
    </location>
</feature>